<dbReference type="Proteomes" id="UP000225215">
    <property type="component" value="Segment"/>
</dbReference>
<name>A0A219YC34_9CAUD</name>
<protein>
    <submittedName>
        <fullName evidence="1">Uncharacterized protein</fullName>
    </submittedName>
</protein>
<evidence type="ECO:0000313" key="1">
    <source>
        <dbReference type="EMBL" id="APU01571.1"/>
    </source>
</evidence>
<dbReference type="EMBL" id="KY290955">
    <property type="protein sequence ID" value="APU01571.1"/>
    <property type="molecule type" value="Genomic_DNA"/>
</dbReference>
<reference evidence="1 2" key="1">
    <citation type="journal article" date="2017" name="Sci. Rep.">
        <title>Characterization and diversity of phages infecting Aeromonas salmonicida subsp. salmonicida.</title>
        <authorList>
            <person name="Vincent A.T."/>
            <person name="Paquet V.E."/>
            <person name="Bernatchez A."/>
            <person name="Tremblay D.M."/>
            <person name="Moineau S."/>
            <person name="Charette S.J."/>
        </authorList>
    </citation>
    <scope>NUCLEOTIDE SEQUENCE [LARGE SCALE GENOMIC DNA]</scope>
</reference>
<proteinExistence type="predicted"/>
<accession>A0A219YC34</accession>
<sequence length="102" mass="11861">MNNITTSLRSIFDSIKMLEVKLNKDKATKDTYRELMLSMSDLYISLGCGYTEIRKYIDIALGDIENSLNVFERDDYYENDLRGIHLDMACVNIRAALYFSQK</sequence>
<organism evidence="1 2">
    <name type="scientific">Aeromonas phage 65.2</name>
    <dbReference type="NCBI Taxonomy" id="1932896"/>
    <lineage>
        <taxon>Viruses</taxon>
        <taxon>Duplodnaviria</taxon>
        <taxon>Heunggongvirae</taxon>
        <taxon>Uroviricota</taxon>
        <taxon>Caudoviricetes</taxon>
        <taxon>Pantevenvirales</taxon>
        <taxon>Straboviridae</taxon>
        <taxon>Emmerichvirinae</taxon>
        <taxon>Ishigurovirus</taxon>
        <taxon>Ishigurovirus osborne</taxon>
    </lineage>
</organism>
<evidence type="ECO:0000313" key="2">
    <source>
        <dbReference type="Proteomes" id="UP000225215"/>
    </source>
</evidence>